<keyword evidence="2" id="KW-1185">Reference proteome</keyword>
<organism evidence="1 2">
    <name type="scientific">Ostreococcus lucimarinus (strain CCE9901)</name>
    <dbReference type="NCBI Taxonomy" id="436017"/>
    <lineage>
        <taxon>Eukaryota</taxon>
        <taxon>Viridiplantae</taxon>
        <taxon>Chlorophyta</taxon>
        <taxon>Mamiellophyceae</taxon>
        <taxon>Mamiellales</taxon>
        <taxon>Bathycoccaceae</taxon>
        <taxon>Ostreococcus</taxon>
    </lineage>
</organism>
<proteinExistence type="predicted"/>
<accession>A4S854</accession>
<reference evidence="1 2" key="1">
    <citation type="journal article" date="2007" name="Proc. Natl. Acad. Sci. U.S.A.">
        <title>The tiny eukaryote Ostreococcus provides genomic insights into the paradox of plankton speciation.</title>
        <authorList>
            <person name="Palenik B."/>
            <person name="Grimwood J."/>
            <person name="Aerts A."/>
            <person name="Rouze P."/>
            <person name="Salamov A."/>
            <person name="Putnam N."/>
            <person name="Dupont C."/>
            <person name="Jorgensen R."/>
            <person name="Derelle E."/>
            <person name="Rombauts S."/>
            <person name="Zhou K."/>
            <person name="Otillar R."/>
            <person name="Merchant S.S."/>
            <person name="Podell S."/>
            <person name="Gaasterland T."/>
            <person name="Napoli C."/>
            <person name="Gendler K."/>
            <person name="Manuell A."/>
            <person name="Tai V."/>
            <person name="Vallon O."/>
            <person name="Piganeau G."/>
            <person name="Jancek S."/>
            <person name="Heijde M."/>
            <person name="Jabbari K."/>
            <person name="Bowler C."/>
            <person name="Lohr M."/>
            <person name="Robbens S."/>
            <person name="Werner G."/>
            <person name="Dubchak I."/>
            <person name="Pazour G.J."/>
            <person name="Ren Q."/>
            <person name="Paulsen I."/>
            <person name="Delwiche C."/>
            <person name="Schmutz J."/>
            <person name="Rokhsar D."/>
            <person name="Van de Peer Y."/>
            <person name="Moreau H."/>
            <person name="Grigoriev I.V."/>
        </authorList>
    </citation>
    <scope>NUCLEOTIDE SEQUENCE [LARGE SCALE GENOMIC DNA]</scope>
    <source>
        <strain evidence="1 2">CCE9901</strain>
    </source>
</reference>
<gene>
    <name evidence="1" type="ORF">OSTLU_27729</name>
</gene>
<dbReference type="RefSeq" id="XP_001421565.1">
    <property type="nucleotide sequence ID" value="XM_001421528.1"/>
</dbReference>
<dbReference type="AlphaFoldDB" id="A4S854"/>
<dbReference type="Gramene" id="ABO99858">
    <property type="protein sequence ID" value="ABO99858"/>
    <property type="gene ID" value="OSTLU_27729"/>
</dbReference>
<sequence>MPPLPRRRAARARVRARARASARAFVLALLSRARPSASSARTSKIGALRECVDASRSQRRLCGASAAVVLGQNVYVASSRADAVTVIDASDPEAMRVAGSAASFGGMRRPTDLHLHASQSYVAVLATGDVQTKKSSVVVVDVSASRWSADGTTITPTMAASGHNCTATEKGGRTFYDGYLCGATAFAIVGNLAYVACGDTNRLTVMSLPSDVSKTALEPVAVVGTIQSEELTNAEAIMVANNKAYVRSDGVCGSCVAVVDVTSASSMSMLATKDISEISSDVPTWRWSTGYLARGAHRDNASYPYDWVVDPVSSSVTSVARECVNVALAIGDTPAACVGRNEFAYDADAETSAFNFDLLTS</sequence>
<dbReference type="OrthoDB" id="10516143at2759"/>
<dbReference type="OMA" id="MHRSEDY"/>
<evidence type="ECO:0000313" key="2">
    <source>
        <dbReference type="Proteomes" id="UP000001568"/>
    </source>
</evidence>
<dbReference type="GeneID" id="5005603"/>
<dbReference type="Proteomes" id="UP000001568">
    <property type="component" value="Chromosome 15"/>
</dbReference>
<dbReference type="HOGENOM" id="CLU_774663_0_0_1"/>
<protein>
    <submittedName>
        <fullName evidence="1">Uncharacterized protein</fullName>
    </submittedName>
</protein>
<dbReference type="SUPFAM" id="SSF63825">
    <property type="entry name" value="YWTD domain"/>
    <property type="match status" value="1"/>
</dbReference>
<dbReference type="EMBL" id="CP000595">
    <property type="protein sequence ID" value="ABO99858.1"/>
    <property type="molecule type" value="Genomic_DNA"/>
</dbReference>
<evidence type="ECO:0000313" key="1">
    <source>
        <dbReference type="EMBL" id="ABO99858.1"/>
    </source>
</evidence>
<name>A4S854_OSTLU</name>
<dbReference type="KEGG" id="olu:OSTLU_27729"/>